<dbReference type="Proteomes" id="UP001499884">
    <property type="component" value="Unassembled WGS sequence"/>
</dbReference>
<proteinExistence type="predicted"/>
<evidence type="ECO:0000313" key="1">
    <source>
        <dbReference type="EMBL" id="GAA3753835.1"/>
    </source>
</evidence>
<dbReference type="RefSeq" id="WP_345653509.1">
    <property type="nucleotide sequence ID" value="NZ_BAABEP010000061.1"/>
</dbReference>
<name>A0ABP7G7L1_9ACTN</name>
<gene>
    <name evidence="1" type="ORF">GCM10023082_56670</name>
</gene>
<sequence length="97" mass="11207">MTHRDRQGRQIELTQWADLWDDMAYRVVAEDQVEGVMVRTVWEGVDEVPGAMFATGTSRDGGKRWHTQREDARTEAAAVEQHREVVEGVRRRLGSKR</sequence>
<reference evidence="2" key="1">
    <citation type="journal article" date="2019" name="Int. J. Syst. Evol. Microbiol.">
        <title>The Global Catalogue of Microorganisms (GCM) 10K type strain sequencing project: providing services to taxonomists for standard genome sequencing and annotation.</title>
        <authorList>
            <consortium name="The Broad Institute Genomics Platform"/>
            <consortium name="The Broad Institute Genome Sequencing Center for Infectious Disease"/>
            <person name="Wu L."/>
            <person name="Ma J."/>
        </authorList>
    </citation>
    <scope>NUCLEOTIDE SEQUENCE [LARGE SCALE GENOMIC DNA]</scope>
    <source>
        <strain evidence="2">JCM 30846</strain>
    </source>
</reference>
<evidence type="ECO:0000313" key="2">
    <source>
        <dbReference type="Proteomes" id="UP001499884"/>
    </source>
</evidence>
<organism evidence="1 2">
    <name type="scientific">Streptomyces tremellae</name>
    <dbReference type="NCBI Taxonomy" id="1124239"/>
    <lineage>
        <taxon>Bacteria</taxon>
        <taxon>Bacillati</taxon>
        <taxon>Actinomycetota</taxon>
        <taxon>Actinomycetes</taxon>
        <taxon>Kitasatosporales</taxon>
        <taxon>Streptomycetaceae</taxon>
        <taxon>Streptomyces</taxon>
    </lineage>
</organism>
<accession>A0ABP7G7L1</accession>
<comment type="caution">
    <text evidence="1">The sequence shown here is derived from an EMBL/GenBank/DDBJ whole genome shotgun (WGS) entry which is preliminary data.</text>
</comment>
<keyword evidence="2" id="KW-1185">Reference proteome</keyword>
<protein>
    <submittedName>
        <fullName evidence="1">Uncharacterized protein</fullName>
    </submittedName>
</protein>
<dbReference type="EMBL" id="BAABEP010000061">
    <property type="protein sequence ID" value="GAA3753835.1"/>
    <property type="molecule type" value="Genomic_DNA"/>
</dbReference>